<sequence length="94" mass="10181">MPKGYLVVFYREPATAANLAAYAGPAKEAIEAMGGTFIARGMPVRTFEAGLNERSIVIEFESTAAAIKAYESPAYQDILPRLGVLRDMRVIEGV</sequence>
<organism evidence="2">
    <name type="scientific">Ruegeria sp. PrR005</name>
    <dbReference type="NCBI Taxonomy" id="2706882"/>
    <lineage>
        <taxon>Bacteria</taxon>
        <taxon>Pseudomonadati</taxon>
        <taxon>Pseudomonadota</taxon>
        <taxon>Alphaproteobacteria</taxon>
        <taxon>Rhodobacterales</taxon>
        <taxon>Roseobacteraceae</taxon>
        <taxon>Ruegeria</taxon>
    </lineage>
</organism>
<dbReference type="InterPro" id="IPR010753">
    <property type="entry name" value="DUF1330"/>
</dbReference>
<dbReference type="Pfam" id="PF07045">
    <property type="entry name" value="DUF1330"/>
    <property type="match status" value="1"/>
</dbReference>
<gene>
    <name evidence="2" type="ORF">G0P99_03235</name>
</gene>
<reference evidence="2" key="1">
    <citation type="submission" date="2020-02" db="EMBL/GenBank/DDBJ databases">
        <title>Delineation of the pyrene-degrading pathway in Roseobacter clade bacteria by genomic analysis.</title>
        <authorList>
            <person name="Zhou H."/>
            <person name="Wang H."/>
        </authorList>
    </citation>
    <scope>NUCLEOTIDE SEQUENCE</scope>
    <source>
        <strain evidence="2">PrR005</strain>
    </source>
</reference>
<evidence type="ECO:0000259" key="1">
    <source>
        <dbReference type="Pfam" id="PF07045"/>
    </source>
</evidence>
<protein>
    <submittedName>
        <fullName evidence="2">DUF1330 domain-containing protein</fullName>
    </submittedName>
</protein>
<dbReference type="EMBL" id="JAAGOX010000004">
    <property type="protein sequence ID" value="NDW43968.1"/>
    <property type="molecule type" value="Genomic_DNA"/>
</dbReference>
<dbReference type="RefSeq" id="WP_164127661.1">
    <property type="nucleotide sequence ID" value="NZ_JAAGOX010000004.1"/>
</dbReference>
<evidence type="ECO:0000313" key="2">
    <source>
        <dbReference type="EMBL" id="NDW43968.1"/>
    </source>
</evidence>
<feature type="domain" description="DUF1330" evidence="1">
    <location>
        <begin position="3"/>
        <end position="91"/>
    </location>
</feature>
<comment type="caution">
    <text evidence="2">The sequence shown here is derived from an EMBL/GenBank/DDBJ whole genome shotgun (WGS) entry which is preliminary data.</text>
</comment>
<dbReference type="Gene3D" id="3.30.70.100">
    <property type="match status" value="1"/>
</dbReference>
<dbReference type="SUPFAM" id="SSF54909">
    <property type="entry name" value="Dimeric alpha+beta barrel"/>
    <property type="match status" value="1"/>
</dbReference>
<accession>A0A6B2NKT9</accession>
<dbReference type="InterPro" id="IPR011008">
    <property type="entry name" value="Dimeric_a/b-barrel"/>
</dbReference>
<name>A0A6B2NKT9_9RHOB</name>
<proteinExistence type="predicted"/>
<dbReference type="AlphaFoldDB" id="A0A6B2NKT9"/>